<dbReference type="InterPro" id="IPR045469">
    <property type="entry name" value="Nis1"/>
</dbReference>
<accession>A0A9P5NEE7</accession>
<feature type="signal peptide" evidence="1">
    <location>
        <begin position="1"/>
        <end position="21"/>
    </location>
</feature>
<organism evidence="2 3">
    <name type="scientific">Gymnopilus junonius</name>
    <name type="common">Spectacular rustgill mushroom</name>
    <name type="synonym">Gymnopilus spectabilis subsp. junonius</name>
    <dbReference type="NCBI Taxonomy" id="109634"/>
    <lineage>
        <taxon>Eukaryota</taxon>
        <taxon>Fungi</taxon>
        <taxon>Dikarya</taxon>
        <taxon>Basidiomycota</taxon>
        <taxon>Agaricomycotina</taxon>
        <taxon>Agaricomycetes</taxon>
        <taxon>Agaricomycetidae</taxon>
        <taxon>Agaricales</taxon>
        <taxon>Agaricineae</taxon>
        <taxon>Hymenogastraceae</taxon>
        <taxon>Gymnopilus</taxon>
    </lineage>
</organism>
<dbReference type="AlphaFoldDB" id="A0A9P5NEE7"/>
<feature type="chain" id="PRO_5040365012" evidence="1">
    <location>
        <begin position="22"/>
        <end position="145"/>
    </location>
</feature>
<dbReference type="Proteomes" id="UP000724874">
    <property type="component" value="Unassembled WGS sequence"/>
</dbReference>
<reference evidence="2" key="1">
    <citation type="submission" date="2020-11" db="EMBL/GenBank/DDBJ databases">
        <authorList>
            <consortium name="DOE Joint Genome Institute"/>
            <person name="Ahrendt S."/>
            <person name="Riley R."/>
            <person name="Andreopoulos W."/>
            <person name="LaButti K."/>
            <person name="Pangilinan J."/>
            <person name="Ruiz-duenas F.J."/>
            <person name="Barrasa J.M."/>
            <person name="Sanchez-Garcia M."/>
            <person name="Camarero S."/>
            <person name="Miyauchi S."/>
            <person name="Serrano A."/>
            <person name="Linde D."/>
            <person name="Babiker R."/>
            <person name="Drula E."/>
            <person name="Ayuso-Fernandez I."/>
            <person name="Pacheco R."/>
            <person name="Padilla G."/>
            <person name="Ferreira P."/>
            <person name="Barriuso J."/>
            <person name="Kellner H."/>
            <person name="Castanera R."/>
            <person name="Alfaro M."/>
            <person name="Ramirez L."/>
            <person name="Pisabarro A.G."/>
            <person name="Kuo A."/>
            <person name="Tritt A."/>
            <person name="Lipzen A."/>
            <person name="He G."/>
            <person name="Yan M."/>
            <person name="Ng V."/>
            <person name="Cullen D."/>
            <person name="Martin F."/>
            <person name="Rosso M.-N."/>
            <person name="Henrissat B."/>
            <person name="Hibbett D."/>
            <person name="Martinez A.T."/>
            <person name="Grigoriev I.V."/>
        </authorList>
    </citation>
    <scope>NUCLEOTIDE SEQUENCE</scope>
    <source>
        <strain evidence="2">AH 44721</strain>
    </source>
</reference>
<evidence type="ECO:0000256" key="1">
    <source>
        <dbReference type="SAM" id="SignalP"/>
    </source>
</evidence>
<dbReference type="OrthoDB" id="2841294at2759"/>
<evidence type="ECO:0000313" key="3">
    <source>
        <dbReference type="Proteomes" id="UP000724874"/>
    </source>
</evidence>
<dbReference type="Pfam" id="PF19271">
    <property type="entry name" value="Nis1"/>
    <property type="match status" value="1"/>
</dbReference>
<proteinExistence type="predicted"/>
<evidence type="ECO:0000313" key="2">
    <source>
        <dbReference type="EMBL" id="KAF8882740.1"/>
    </source>
</evidence>
<dbReference type="EMBL" id="JADNYJ010000120">
    <property type="protein sequence ID" value="KAF8882740.1"/>
    <property type="molecule type" value="Genomic_DNA"/>
</dbReference>
<keyword evidence="3" id="KW-1185">Reference proteome</keyword>
<comment type="caution">
    <text evidence="2">The sequence shown here is derived from an EMBL/GenBank/DDBJ whole genome shotgun (WGS) entry which is preliminary data.</text>
</comment>
<name>A0A9P5NEE7_GYMJU</name>
<gene>
    <name evidence="2" type="ORF">CPB84DRAFT_1790627</name>
</gene>
<protein>
    <submittedName>
        <fullName evidence="2">Uncharacterized protein</fullName>
    </submittedName>
</protein>
<keyword evidence="1" id="KW-0732">Signal</keyword>
<sequence>MRFSLTTTLTALLLAAVPAFAQNVLIESPTSGTTVKAGSEITVDVARPDFLSSSVEVAVVIAMNSCPTGQCFPPDEVMGPLLYNGPYNPQWIPGVQEFQHQYFNVTVPDYIGTGLAQLNVWHVNLVGASNEPGTQYLNVSLNIVQ</sequence>